<accession>A0A927FU24</accession>
<name>A0A927FU24_9HYPH</name>
<feature type="transmembrane region" description="Helical" evidence="7">
    <location>
        <begin position="327"/>
        <end position="348"/>
    </location>
</feature>
<evidence type="ECO:0000256" key="2">
    <source>
        <dbReference type="ARBA" id="ARBA00007430"/>
    </source>
</evidence>
<feature type="transmembrane region" description="Helical" evidence="7">
    <location>
        <begin position="170"/>
        <end position="189"/>
    </location>
</feature>
<feature type="transmembrane region" description="Helical" evidence="7">
    <location>
        <begin position="115"/>
        <end position="132"/>
    </location>
</feature>
<feature type="transmembrane region" description="Helical" evidence="7">
    <location>
        <begin position="53"/>
        <end position="73"/>
    </location>
</feature>
<evidence type="ECO:0000313" key="9">
    <source>
        <dbReference type="Proteomes" id="UP000654108"/>
    </source>
</evidence>
<feature type="transmembrane region" description="Helical" evidence="7">
    <location>
        <begin position="355"/>
        <end position="375"/>
    </location>
</feature>
<feature type="transmembrane region" description="Helical" evidence="7">
    <location>
        <begin position="288"/>
        <end position="315"/>
    </location>
</feature>
<evidence type="ECO:0000256" key="4">
    <source>
        <dbReference type="ARBA" id="ARBA00022692"/>
    </source>
</evidence>
<evidence type="ECO:0000313" key="8">
    <source>
        <dbReference type="EMBL" id="MBD8066011.1"/>
    </source>
</evidence>
<feature type="transmembrane region" description="Helical" evidence="7">
    <location>
        <begin position="251"/>
        <end position="267"/>
    </location>
</feature>
<evidence type="ECO:0000256" key="7">
    <source>
        <dbReference type="SAM" id="Phobius"/>
    </source>
</evidence>
<dbReference type="Proteomes" id="UP000654108">
    <property type="component" value="Unassembled WGS sequence"/>
</dbReference>
<keyword evidence="6 7" id="KW-0472">Membrane</keyword>
<feature type="transmembrane region" description="Helical" evidence="7">
    <location>
        <begin position="381"/>
        <end position="401"/>
    </location>
</feature>
<evidence type="ECO:0000256" key="3">
    <source>
        <dbReference type="ARBA" id="ARBA00022475"/>
    </source>
</evidence>
<dbReference type="AlphaFoldDB" id="A0A927FU24"/>
<gene>
    <name evidence="8" type="ORF">IC608_11060</name>
</gene>
<comment type="caution">
    <text evidence="8">The sequence shown here is derived from an EMBL/GenBank/DDBJ whole genome shotgun (WGS) entry which is preliminary data.</text>
</comment>
<evidence type="ECO:0000256" key="1">
    <source>
        <dbReference type="ARBA" id="ARBA00004651"/>
    </source>
</evidence>
<proteinExistence type="inferred from homology"/>
<keyword evidence="3" id="KW-1003">Cell membrane</keyword>
<sequence>MQALKSIAARIKRDDFANGAAILMAGTTISQAIVVLCSPILTRLYSPENFGLLAIFVSACSILGVMATGRYELAVLVPKDDRDGYALVVLSCLLSVIFSTLSLVALLFAGVPLEYLWLPGAIFLSTTINSLSQWRNRQGEFRNIATFRLLASSTNAAVSIAAGFAFAEQAWGLIVGLLFSYVVSLTFLVQRLPDIRALPLRAVALRYSRFPKYLVGAHLMNVGSQQLPLLLLGPLFGLTVAGLFMLTYRAISLPLQIVASAIGEVFRSRASRELRELGECRATYVSTFVWLFALSMPTFGLFFLLSPALFSSIFGDEWRSSGEIARILTPMFAIQFVASPLSNMFIIAEQQRLDLFWQIGMFTSVSLSFAIGFVADDYMLALILYSAGYTIMQAISLWLTYKFSSGWRVQNASS</sequence>
<keyword evidence="5 7" id="KW-1133">Transmembrane helix</keyword>
<evidence type="ECO:0000256" key="5">
    <source>
        <dbReference type="ARBA" id="ARBA00022989"/>
    </source>
</evidence>
<feature type="transmembrane region" description="Helical" evidence="7">
    <location>
        <begin position="85"/>
        <end position="109"/>
    </location>
</feature>
<dbReference type="Pfam" id="PF13440">
    <property type="entry name" value="Polysacc_synt_3"/>
    <property type="match status" value="1"/>
</dbReference>
<dbReference type="GO" id="GO:0005886">
    <property type="term" value="C:plasma membrane"/>
    <property type="evidence" value="ECO:0007669"/>
    <property type="project" value="UniProtKB-SubCell"/>
</dbReference>
<keyword evidence="9" id="KW-1185">Reference proteome</keyword>
<feature type="transmembrane region" description="Helical" evidence="7">
    <location>
        <begin position="144"/>
        <end position="164"/>
    </location>
</feature>
<reference evidence="8" key="1">
    <citation type="submission" date="2020-09" db="EMBL/GenBank/DDBJ databases">
        <title>Genome seq and assembly of Devosia sp.</title>
        <authorList>
            <person name="Chhetri G."/>
        </authorList>
    </citation>
    <scope>NUCLEOTIDE SEQUENCE</scope>
    <source>
        <strain evidence="8">PTR5</strain>
    </source>
</reference>
<dbReference type="PANTHER" id="PTHR30250:SF10">
    <property type="entry name" value="LIPOPOLYSACCHARIDE BIOSYNTHESIS PROTEIN WZXC"/>
    <property type="match status" value="1"/>
</dbReference>
<protein>
    <submittedName>
        <fullName evidence="8">Oligosaccharide flippase family protein</fullName>
    </submittedName>
</protein>
<organism evidence="8 9">
    <name type="scientific">Devosia oryzisoli</name>
    <dbReference type="NCBI Taxonomy" id="2774138"/>
    <lineage>
        <taxon>Bacteria</taxon>
        <taxon>Pseudomonadati</taxon>
        <taxon>Pseudomonadota</taxon>
        <taxon>Alphaproteobacteria</taxon>
        <taxon>Hyphomicrobiales</taxon>
        <taxon>Devosiaceae</taxon>
        <taxon>Devosia</taxon>
    </lineage>
</organism>
<comment type="similarity">
    <text evidence="2">Belongs to the polysaccharide synthase family.</text>
</comment>
<evidence type="ECO:0000256" key="6">
    <source>
        <dbReference type="ARBA" id="ARBA00023136"/>
    </source>
</evidence>
<comment type="subcellular location">
    <subcellularLocation>
        <location evidence="1">Cell membrane</location>
        <topology evidence="1">Multi-pass membrane protein</topology>
    </subcellularLocation>
</comment>
<dbReference type="InterPro" id="IPR050833">
    <property type="entry name" value="Poly_Biosynth_Transport"/>
</dbReference>
<feature type="transmembrane region" description="Helical" evidence="7">
    <location>
        <begin position="21"/>
        <end position="41"/>
    </location>
</feature>
<dbReference type="RefSeq" id="WP_191775272.1">
    <property type="nucleotide sequence ID" value="NZ_JACYFU010000002.1"/>
</dbReference>
<dbReference type="PANTHER" id="PTHR30250">
    <property type="entry name" value="PST FAMILY PREDICTED COLANIC ACID TRANSPORTER"/>
    <property type="match status" value="1"/>
</dbReference>
<dbReference type="EMBL" id="JACYFU010000002">
    <property type="protein sequence ID" value="MBD8066011.1"/>
    <property type="molecule type" value="Genomic_DNA"/>
</dbReference>
<keyword evidence="4 7" id="KW-0812">Transmembrane</keyword>